<gene>
    <name evidence="1" type="ORF">Tci_651870</name>
</gene>
<feature type="non-terminal residue" evidence="1">
    <location>
        <position position="1"/>
    </location>
</feature>
<comment type="caution">
    <text evidence="1">The sequence shown here is derived from an EMBL/GenBank/DDBJ whole genome shotgun (WGS) entry which is preliminary data.</text>
</comment>
<protein>
    <submittedName>
        <fullName evidence="1">UBN2 domain-containing protein</fullName>
    </submittedName>
</protein>
<dbReference type="AlphaFoldDB" id="A0A699KAZ3"/>
<reference evidence="1" key="1">
    <citation type="journal article" date="2019" name="Sci. Rep.">
        <title>Draft genome of Tanacetum cinerariifolium, the natural source of mosquito coil.</title>
        <authorList>
            <person name="Yamashiro T."/>
            <person name="Shiraishi A."/>
            <person name="Satake H."/>
            <person name="Nakayama K."/>
        </authorList>
    </citation>
    <scope>NUCLEOTIDE SEQUENCE</scope>
</reference>
<dbReference type="PANTHER" id="PTHR35317:SF35">
    <property type="entry name" value="DUF4219 DOMAIN-CONTAINING PROTEIN"/>
    <property type="match status" value="1"/>
</dbReference>
<organism evidence="1">
    <name type="scientific">Tanacetum cinerariifolium</name>
    <name type="common">Dalmatian daisy</name>
    <name type="synonym">Chrysanthemum cinerariifolium</name>
    <dbReference type="NCBI Taxonomy" id="118510"/>
    <lineage>
        <taxon>Eukaryota</taxon>
        <taxon>Viridiplantae</taxon>
        <taxon>Streptophyta</taxon>
        <taxon>Embryophyta</taxon>
        <taxon>Tracheophyta</taxon>
        <taxon>Spermatophyta</taxon>
        <taxon>Magnoliopsida</taxon>
        <taxon>eudicotyledons</taxon>
        <taxon>Gunneridae</taxon>
        <taxon>Pentapetalae</taxon>
        <taxon>asterids</taxon>
        <taxon>campanulids</taxon>
        <taxon>Asterales</taxon>
        <taxon>Asteraceae</taxon>
        <taxon>Asteroideae</taxon>
        <taxon>Anthemideae</taxon>
        <taxon>Anthemidinae</taxon>
        <taxon>Tanacetum</taxon>
    </lineage>
</organism>
<name>A0A699KAZ3_TANCI</name>
<proteinExistence type="predicted"/>
<sequence>LGTGGGEAVGNWNMIQLFVILDECAPIGCYFSAGVLLPPQIPIFKGDSYEFWSIKMKTLFISQDLWEYVESGHAETSDDNNRNKENQKPWSILKTEYQGSTKVITVKLQSLRREFETFYMKNRESVQAYMARVSAVVSQMRSYGEKISDEIVVAKVLRSLTPNFDHVVAAIEESKDLSNFSFDELMGSL</sequence>
<accession>A0A699KAZ3</accession>
<dbReference type="EMBL" id="BKCJ010490139">
    <property type="protein sequence ID" value="GFA79898.1"/>
    <property type="molecule type" value="Genomic_DNA"/>
</dbReference>
<dbReference type="Pfam" id="PF14223">
    <property type="entry name" value="Retrotran_gag_2"/>
    <property type="match status" value="1"/>
</dbReference>
<dbReference type="PANTHER" id="PTHR35317">
    <property type="entry name" value="OS04G0629600 PROTEIN"/>
    <property type="match status" value="1"/>
</dbReference>
<evidence type="ECO:0000313" key="1">
    <source>
        <dbReference type="EMBL" id="GFA79898.1"/>
    </source>
</evidence>